<comment type="caution">
    <text evidence="2">The sequence shown here is derived from an EMBL/GenBank/DDBJ whole genome shotgun (WGS) entry which is preliminary data.</text>
</comment>
<feature type="domain" description="Thiamine phosphate synthase/TenI" evidence="1">
    <location>
        <begin position="8"/>
        <end position="181"/>
    </location>
</feature>
<sequence length="211" mass="22744">MEHAPARLVLVTPSNIDAAEFAPKLIEALDAGSIAAVILDLASEDVADWRRATEILCPIAQERGTAFQLHNRPELVRELGADGSHMTLGTEALSSAIRMLRPDMIVGAGDCTTRHAAMLLGEITPDYVLLGRLDPEGDIPATHNLVEWWSDLFQLPCVALCAEDWDTVEATVDGGADFIALRDLVWTNRGGIAQAVEKALDIAARLRVEAA</sequence>
<accession>A0AAW9RK08</accession>
<reference evidence="2 3" key="1">
    <citation type="submission" date="2024-02" db="EMBL/GenBank/DDBJ databases">
        <title>Genome analysis and characterization of Microbaculum marinisediminis sp. nov., isolated from marine sediment.</title>
        <authorList>
            <person name="Du Z.-J."/>
            <person name="Ye Y.-Q."/>
            <person name="Zhang Z.-R."/>
            <person name="Yuan S.-M."/>
            <person name="Zhang X.-Y."/>
        </authorList>
    </citation>
    <scope>NUCLEOTIDE SEQUENCE [LARGE SCALE GENOMIC DNA]</scope>
    <source>
        <strain evidence="2 3">SDUM1044001</strain>
    </source>
</reference>
<keyword evidence="3" id="KW-1185">Reference proteome</keyword>
<evidence type="ECO:0000259" key="1">
    <source>
        <dbReference type="Pfam" id="PF02581"/>
    </source>
</evidence>
<dbReference type="Pfam" id="PF02581">
    <property type="entry name" value="TMP-TENI"/>
    <property type="match status" value="1"/>
</dbReference>
<gene>
    <name evidence="2" type="ORF">V3328_21425</name>
</gene>
<evidence type="ECO:0000313" key="2">
    <source>
        <dbReference type="EMBL" id="MEJ8574062.1"/>
    </source>
</evidence>
<dbReference type="InterPro" id="IPR022998">
    <property type="entry name" value="ThiamineP_synth_TenI"/>
</dbReference>
<dbReference type="RefSeq" id="WP_340331765.1">
    <property type="nucleotide sequence ID" value="NZ_JAZHOF010000010.1"/>
</dbReference>
<dbReference type="InterPro" id="IPR013785">
    <property type="entry name" value="Aldolase_TIM"/>
</dbReference>
<dbReference type="GO" id="GO:0009228">
    <property type="term" value="P:thiamine biosynthetic process"/>
    <property type="evidence" value="ECO:0007669"/>
    <property type="project" value="UniProtKB-KW"/>
</dbReference>
<organism evidence="2 3">
    <name type="scientific">Microbaculum marinum</name>
    <dbReference type="NCBI Taxonomy" id="1764581"/>
    <lineage>
        <taxon>Bacteria</taxon>
        <taxon>Pseudomonadati</taxon>
        <taxon>Pseudomonadota</taxon>
        <taxon>Alphaproteobacteria</taxon>
        <taxon>Hyphomicrobiales</taxon>
        <taxon>Tepidamorphaceae</taxon>
        <taxon>Microbaculum</taxon>
    </lineage>
</organism>
<dbReference type="EMBL" id="JAZHOF010000010">
    <property type="protein sequence ID" value="MEJ8574062.1"/>
    <property type="molecule type" value="Genomic_DNA"/>
</dbReference>
<protein>
    <submittedName>
        <fullName evidence="2">Thiamine phosphate synthase</fullName>
    </submittedName>
</protein>
<dbReference type="SUPFAM" id="SSF51391">
    <property type="entry name" value="Thiamin phosphate synthase"/>
    <property type="match status" value="1"/>
</dbReference>
<evidence type="ECO:0000313" key="3">
    <source>
        <dbReference type="Proteomes" id="UP001378188"/>
    </source>
</evidence>
<dbReference type="Gene3D" id="3.20.20.70">
    <property type="entry name" value="Aldolase class I"/>
    <property type="match status" value="1"/>
</dbReference>
<dbReference type="Proteomes" id="UP001378188">
    <property type="component" value="Unassembled WGS sequence"/>
</dbReference>
<proteinExistence type="predicted"/>
<dbReference type="AlphaFoldDB" id="A0AAW9RK08"/>
<name>A0AAW9RK08_9HYPH</name>
<dbReference type="CDD" id="cd00564">
    <property type="entry name" value="TMP_TenI"/>
    <property type="match status" value="1"/>
</dbReference>
<dbReference type="InterPro" id="IPR036206">
    <property type="entry name" value="ThiamineP_synth_sf"/>
</dbReference>